<reference evidence="8" key="2">
    <citation type="submission" date="2025-09" db="UniProtKB">
        <authorList>
            <consortium name="Ensembl"/>
        </authorList>
    </citation>
    <scope>IDENTIFICATION</scope>
</reference>
<evidence type="ECO:0000256" key="2">
    <source>
        <dbReference type="ARBA" id="ARBA00022630"/>
    </source>
</evidence>
<dbReference type="SUPFAM" id="SSF69000">
    <property type="entry name" value="FAD-dependent thiol oxidase"/>
    <property type="match status" value="1"/>
</dbReference>
<dbReference type="Pfam" id="PF04777">
    <property type="entry name" value="Evr1_Alr"/>
    <property type="match status" value="1"/>
</dbReference>
<dbReference type="InterPro" id="IPR036774">
    <property type="entry name" value="ERV/ALR_sulphydryl_oxid_sf"/>
</dbReference>
<evidence type="ECO:0000256" key="6">
    <source>
        <dbReference type="RuleBase" id="RU371123"/>
    </source>
</evidence>
<dbReference type="AlphaFoldDB" id="A0A8C9GIE4"/>
<evidence type="ECO:0000313" key="8">
    <source>
        <dbReference type="Ensembl" id="ENSPTEP00000003726.1"/>
    </source>
</evidence>
<dbReference type="PANTHER" id="PTHR12645:SF0">
    <property type="entry name" value="FAD-LINKED SULFHYDRYL OXIDASE ALR"/>
    <property type="match status" value="1"/>
</dbReference>
<evidence type="ECO:0000313" key="9">
    <source>
        <dbReference type="Proteomes" id="UP000694416"/>
    </source>
</evidence>
<dbReference type="Proteomes" id="UP000694416">
    <property type="component" value="Unplaced"/>
</dbReference>
<evidence type="ECO:0000256" key="4">
    <source>
        <dbReference type="ARBA" id="ARBA00023002"/>
    </source>
</evidence>
<comment type="catalytic activity">
    <reaction evidence="6">
        <text>2 R'C(R)SH + O2 = R'C(R)S-S(R)CR' + H2O2</text>
        <dbReference type="Rhea" id="RHEA:17357"/>
        <dbReference type="ChEBI" id="CHEBI:15379"/>
        <dbReference type="ChEBI" id="CHEBI:16240"/>
        <dbReference type="ChEBI" id="CHEBI:16520"/>
        <dbReference type="ChEBI" id="CHEBI:17412"/>
        <dbReference type="EC" id="1.8.3.2"/>
    </reaction>
</comment>
<evidence type="ECO:0000256" key="5">
    <source>
        <dbReference type="ARBA" id="ARBA00023157"/>
    </source>
</evidence>
<proteinExistence type="predicted"/>
<dbReference type="GO" id="GO:0016971">
    <property type="term" value="F:flavin-dependent sulfhydryl oxidase activity"/>
    <property type="evidence" value="ECO:0007669"/>
    <property type="project" value="InterPro"/>
</dbReference>
<dbReference type="PROSITE" id="PS51324">
    <property type="entry name" value="ERV_ALR"/>
    <property type="match status" value="1"/>
</dbReference>
<evidence type="ECO:0000256" key="3">
    <source>
        <dbReference type="ARBA" id="ARBA00022827"/>
    </source>
</evidence>
<comment type="cofactor">
    <cofactor evidence="1 6">
        <name>FAD</name>
        <dbReference type="ChEBI" id="CHEBI:57692"/>
    </cofactor>
</comment>
<dbReference type="EC" id="1.8.3.2" evidence="6"/>
<reference evidence="8" key="1">
    <citation type="submission" date="2025-08" db="UniProtKB">
        <authorList>
            <consortium name="Ensembl"/>
        </authorList>
    </citation>
    <scope>IDENTIFICATION</scope>
</reference>
<accession>A0A8C9GIE4</accession>
<protein>
    <recommendedName>
        <fullName evidence="6">Sulfhydryl oxidase</fullName>
        <ecNumber evidence="6">1.8.3.2</ecNumber>
    </recommendedName>
</protein>
<dbReference type="GO" id="GO:0005739">
    <property type="term" value="C:mitochondrion"/>
    <property type="evidence" value="ECO:0007669"/>
    <property type="project" value="TreeGrafter"/>
</dbReference>
<dbReference type="Gene3D" id="1.20.120.310">
    <property type="entry name" value="ERV/ALR sulfhydryl oxidase domain"/>
    <property type="match status" value="1"/>
</dbReference>
<keyword evidence="3 6" id="KW-0274">FAD</keyword>
<keyword evidence="2 6" id="KW-0285">Flavoprotein</keyword>
<dbReference type="PANTHER" id="PTHR12645">
    <property type="entry name" value="ALR/ERV"/>
    <property type="match status" value="1"/>
</dbReference>
<dbReference type="GO" id="GO:0050660">
    <property type="term" value="F:flavin adenine dinucleotide binding"/>
    <property type="evidence" value="ECO:0007669"/>
    <property type="project" value="TreeGrafter"/>
</dbReference>
<keyword evidence="5" id="KW-1015">Disulfide bond</keyword>
<keyword evidence="9" id="KW-1185">Reference proteome</keyword>
<name>A0A8C9GIE4_9PRIM</name>
<evidence type="ECO:0000259" key="7">
    <source>
        <dbReference type="PROSITE" id="PS51324"/>
    </source>
</evidence>
<organism evidence="8 9">
    <name type="scientific">Piliocolobus tephrosceles</name>
    <name type="common">Ugandan red Colobus</name>
    <dbReference type="NCBI Taxonomy" id="591936"/>
    <lineage>
        <taxon>Eukaryota</taxon>
        <taxon>Metazoa</taxon>
        <taxon>Chordata</taxon>
        <taxon>Craniata</taxon>
        <taxon>Vertebrata</taxon>
        <taxon>Euteleostomi</taxon>
        <taxon>Mammalia</taxon>
        <taxon>Eutheria</taxon>
        <taxon>Euarchontoglires</taxon>
        <taxon>Primates</taxon>
        <taxon>Haplorrhini</taxon>
        <taxon>Catarrhini</taxon>
        <taxon>Cercopithecidae</taxon>
        <taxon>Colobinae</taxon>
        <taxon>Piliocolobus</taxon>
    </lineage>
</organism>
<dbReference type="Ensembl" id="ENSPTET00000005835.1">
    <property type="protein sequence ID" value="ENSPTEP00000003726.1"/>
    <property type="gene ID" value="ENSPTEG00000004415.1"/>
</dbReference>
<sequence>MKKTKMDIKQCYESSCNDKNKQNIYQNKDNTNSTKINKKIYPPDRVEIGRASWLILHTIAANYPNKPTEEEKQKYTSFFYAFSNLYPCHICKLDLLYTLKKHKFNCNNKIEFSKFIYNLHNKVNSDIVMTIIRLDEL</sequence>
<dbReference type="InterPro" id="IPR017905">
    <property type="entry name" value="ERV/ALR_sulphydryl_oxidase"/>
</dbReference>
<feature type="domain" description="ERV/ALR sulfhydryl oxidase" evidence="7">
    <location>
        <begin position="41"/>
        <end position="137"/>
    </location>
</feature>
<keyword evidence="4 6" id="KW-0560">Oxidoreductase</keyword>
<evidence type="ECO:0000256" key="1">
    <source>
        <dbReference type="ARBA" id="ARBA00001974"/>
    </source>
</evidence>
<dbReference type="InterPro" id="IPR039799">
    <property type="entry name" value="ALR/ERV"/>
</dbReference>